<organism evidence="3 4">
    <name type="scientific">Fimbriimonas ginsengisoli Gsoil 348</name>
    <dbReference type="NCBI Taxonomy" id="661478"/>
    <lineage>
        <taxon>Bacteria</taxon>
        <taxon>Bacillati</taxon>
        <taxon>Armatimonadota</taxon>
        <taxon>Fimbriimonadia</taxon>
        <taxon>Fimbriimonadales</taxon>
        <taxon>Fimbriimonadaceae</taxon>
        <taxon>Fimbriimonas</taxon>
    </lineage>
</organism>
<evidence type="ECO:0000313" key="3">
    <source>
        <dbReference type="EMBL" id="AIE87234.1"/>
    </source>
</evidence>
<dbReference type="InterPro" id="IPR003343">
    <property type="entry name" value="Big_2"/>
</dbReference>
<evidence type="ECO:0000256" key="1">
    <source>
        <dbReference type="SAM" id="SignalP"/>
    </source>
</evidence>
<dbReference type="EMBL" id="CP007139">
    <property type="protein sequence ID" value="AIE87234.1"/>
    <property type="molecule type" value="Genomic_DNA"/>
</dbReference>
<dbReference type="AlphaFoldDB" id="A0A068NYQ5"/>
<keyword evidence="1" id="KW-0732">Signal</keyword>
<dbReference type="SMART" id="SM00635">
    <property type="entry name" value="BID_2"/>
    <property type="match status" value="1"/>
</dbReference>
<name>A0A068NYQ5_FIMGI</name>
<evidence type="ECO:0000313" key="4">
    <source>
        <dbReference type="Proteomes" id="UP000027982"/>
    </source>
</evidence>
<dbReference type="STRING" id="661478.OP10G_3866"/>
<dbReference type="Pfam" id="PF03415">
    <property type="entry name" value="Peptidase_C11"/>
    <property type="match status" value="1"/>
</dbReference>
<evidence type="ECO:0000259" key="2">
    <source>
        <dbReference type="SMART" id="SM00635"/>
    </source>
</evidence>
<dbReference type="PANTHER" id="PTHR37835:SF1">
    <property type="entry name" value="ALPHA-CLOSTRIPAIN"/>
    <property type="match status" value="1"/>
</dbReference>
<accession>A0A068NYQ5</accession>
<dbReference type="OrthoDB" id="9810670at2"/>
<dbReference type="InterPro" id="IPR005077">
    <property type="entry name" value="Peptidase_C11"/>
</dbReference>
<dbReference type="KEGG" id="fgi:OP10G_3866"/>
<keyword evidence="4" id="KW-1185">Reference proteome</keyword>
<dbReference type="RefSeq" id="WP_025228850.1">
    <property type="nucleotide sequence ID" value="NZ_CP007139.1"/>
</dbReference>
<dbReference type="Gene3D" id="3.40.50.11970">
    <property type="match status" value="1"/>
</dbReference>
<feature type="domain" description="BIG2" evidence="2">
    <location>
        <begin position="128"/>
        <end position="209"/>
    </location>
</feature>
<dbReference type="Proteomes" id="UP000027982">
    <property type="component" value="Chromosome"/>
</dbReference>
<feature type="chain" id="PRO_5001651934" evidence="1">
    <location>
        <begin position="23"/>
        <end position="594"/>
    </location>
</feature>
<dbReference type="eggNOG" id="COG2931">
    <property type="taxonomic scope" value="Bacteria"/>
</dbReference>
<gene>
    <name evidence="3" type="ORF">OP10G_3866</name>
</gene>
<protein>
    <submittedName>
        <fullName evidence="3">Putative clostripain peptidase family</fullName>
    </submittedName>
</protein>
<dbReference type="PANTHER" id="PTHR37835">
    <property type="entry name" value="ALPHA-CLOSTRIPAIN"/>
    <property type="match status" value="1"/>
</dbReference>
<dbReference type="PROSITE" id="PS51257">
    <property type="entry name" value="PROKAR_LIPOPROTEIN"/>
    <property type="match status" value="1"/>
</dbReference>
<feature type="signal peptide" evidence="1">
    <location>
        <begin position="1"/>
        <end position="22"/>
    </location>
</feature>
<sequence length="594" mass="62377">MICVRRSLIALCALTLALSGCGGGGGGGGRGPDNTGVLVNTNWNGGVGGAAGQSERVSILSPTGTVLSQKVVNRAATTSTTSLTAPATGYTVRVELNSAANFGGSVIGILEDTVVSGSSVLNVAVGAPVQSIRILPGTADISIGGKLRLGIAGLDSGGNLTFVNAGSVTFSKTGTSADVDANGTVTGVSSGTTTVRATYTPGALSASSTINVQKAGVTKSKWTVMVFLNAANNLYPYAIPNVNQMEKVAGNADVRFVLQWKETGAIFGQENVHHDGTRRYLVKPDNTATIKSQLIQDLGTNVDMGSAATLRDFVAWSKENYPADRYVLIVWNHGNGWQRSKIVGPPVRAVSYDDQFNSFIDIWDLPGALAGQKVDILSFDACLMQMLEIASDVKGSCDYIATSEENTPGPGYPYDRIFSTFANSPDLSTRQLSKAFVDGHVTLDAYKNLPVTQSVIDTSKVAAVEVAIDNLAGALIANQATIAGVIPTIRNNAPKYADPGDGHDYYDLVDLCQRLKANPTITADIKSAADGVIAAVGTPDSNNAVVWEGHTSLSSFSHGLSIDFSPSTLDQLRYYSNLNLAKVTRWDDWLRIAP</sequence>
<dbReference type="HOGENOM" id="CLU_459103_0_0_0"/>
<dbReference type="Gene3D" id="2.60.40.1080">
    <property type="match status" value="1"/>
</dbReference>
<proteinExistence type="predicted"/>
<reference evidence="3 4" key="1">
    <citation type="journal article" date="2014" name="PLoS ONE">
        <title>The first complete genome sequence of the class fimbriimonadia in the phylum armatimonadetes.</title>
        <authorList>
            <person name="Hu Z.Y."/>
            <person name="Wang Y.Z."/>
            <person name="Im W.T."/>
            <person name="Wang S.Y."/>
            <person name="Zhao G.P."/>
            <person name="Zheng H.J."/>
            <person name="Quan Z.X."/>
        </authorList>
    </citation>
    <scope>NUCLEOTIDE SEQUENCE [LARGE SCALE GENOMIC DNA]</scope>
    <source>
        <strain evidence="3">Gsoil 348</strain>
    </source>
</reference>